<dbReference type="PANTHER" id="PTHR43863">
    <property type="entry name" value="HYDROLASE, PUTATIVE (AFU_ORTHOLOGUE AFUA_1G03140)-RELATED"/>
    <property type="match status" value="1"/>
</dbReference>
<dbReference type="GO" id="GO:0005975">
    <property type="term" value="P:carbohydrate metabolic process"/>
    <property type="evidence" value="ECO:0007669"/>
    <property type="project" value="InterPro"/>
</dbReference>
<evidence type="ECO:0000256" key="2">
    <source>
        <dbReference type="RuleBase" id="RU361185"/>
    </source>
</evidence>
<keyword evidence="2" id="KW-0326">Glycosidase</keyword>
<dbReference type="InterPro" id="IPR025887">
    <property type="entry name" value="Glyco_hydro_31_N_dom"/>
</dbReference>
<dbReference type="Pfam" id="PF17137">
    <property type="entry name" value="DUF5110"/>
    <property type="match status" value="1"/>
</dbReference>
<organism evidence="8">
    <name type="scientific">Lentimicrobium saccharophilum</name>
    <dbReference type="NCBI Taxonomy" id="1678841"/>
    <lineage>
        <taxon>Bacteria</taxon>
        <taxon>Pseudomonadati</taxon>
        <taxon>Bacteroidota</taxon>
        <taxon>Bacteroidia</taxon>
        <taxon>Bacteroidales</taxon>
        <taxon>Lentimicrobiaceae</taxon>
        <taxon>Lentimicrobium</taxon>
    </lineage>
</organism>
<feature type="domain" description="Glycoside hydrolase family 31 TIM barrel" evidence="4">
    <location>
        <begin position="259"/>
        <end position="591"/>
    </location>
</feature>
<dbReference type="CDD" id="cd14752">
    <property type="entry name" value="GH31_N"/>
    <property type="match status" value="1"/>
</dbReference>
<feature type="domain" description="Glycoside hydrolase family 31 N-terminal" evidence="5">
    <location>
        <begin position="54"/>
        <end position="217"/>
    </location>
</feature>
<dbReference type="Pfam" id="PF13802">
    <property type="entry name" value="Gal_mutarotas_2"/>
    <property type="match status" value="1"/>
</dbReference>
<proteinExistence type="inferred from homology"/>
<evidence type="ECO:0000259" key="5">
    <source>
        <dbReference type="Pfam" id="PF13802"/>
    </source>
</evidence>
<dbReference type="SUPFAM" id="SSF51011">
    <property type="entry name" value="Glycosyl hydrolase domain"/>
    <property type="match status" value="1"/>
</dbReference>
<dbReference type="Proteomes" id="UP000053091">
    <property type="component" value="Unassembled WGS sequence"/>
</dbReference>
<evidence type="ECO:0000259" key="7">
    <source>
        <dbReference type="Pfam" id="PF21365"/>
    </source>
</evidence>
<dbReference type="EMBL" id="DF968182">
    <property type="protein sequence ID" value="GAP43410.1"/>
    <property type="molecule type" value="Genomic_DNA"/>
</dbReference>
<protein>
    <submittedName>
        <fullName evidence="8">Alpha-glucosidase, glycosyl hydrolase family GH31</fullName>
    </submittedName>
</protein>
<evidence type="ECO:0000259" key="6">
    <source>
        <dbReference type="Pfam" id="PF17137"/>
    </source>
</evidence>
<feature type="domain" description="DUF5110" evidence="6">
    <location>
        <begin position="707"/>
        <end position="773"/>
    </location>
</feature>
<dbReference type="Gene3D" id="2.60.40.1760">
    <property type="entry name" value="glycosyl hydrolase (family 31)"/>
    <property type="match status" value="1"/>
</dbReference>
<dbReference type="GO" id="GO:0030246">
    <property type="term" value="F:carbohydrate binding"/>
    <property type="evidence" value="ECO:0007669"/>
    <property type="project" value="InterPro"/>
</dbReference>
<keyword evidence="2 8" id="KW-0378">Hydrolase</keyword>
<gene>
    <name evidence="8" type="ORF">TBC1_111563</name>
</gene>
<dbReference type="Pfam" id="PF21365">
    <property type="entry name" value="Glyco_hydro_31_3rd"/>
    <property type="match status" value="1"/>
</dbReference>
<reference evidence="8" key="1">
    <citation type="journal article" date="2015" name="Genome Announc.">
        <title>Draft Genome Sequence of Bacteroidales Strain TBC1, a Novel Isolate from a Methanogenic Wastewater Treatment System.</title>
        <authorList>
            <person name="Tourlousse D.M."/>
            <person name="Matsuura N."/>
            <person name="Sun L."/>
            <person name="Toyonaga M."/>
            <person name="Kuroda K."/>
            <person name="Ohashi A."/>
            <person name="Cruz R."/>
            <person name="Yamaguchi T."/>
            <person name="Sekiguchi Y."/>
        </authorList>
    </citation>
    <scope>NUCLEOTIDE SEQUENCE [LARGE SCALE GENOMIC DNA]</scope>
    <source>
        <strain evidence="8">TBC1</strain>
    </source>
</reference>
<dbReference type="InterPro" id="IPR011013">
    <property type="entry name" value="Gal_mutarotase_sf_dom"/>
</dbReference>
<sequence>MKILKLLTFFVIVSGTIFARDNDTPAPVFPGNCLSYQITGPQVTFRCESEINVMLKLCSPGIIRFWYEQGEFSRQNESFAVVNDDIDNQLTWSVTEQESGYELYTTSLIIRIKKRPFQVRIYDKYQKLLLEDYGNEGFEKVSDTIICRKLLRDGENIYGLGEKSGKLNRRGGRYTMWNSDKPCYDINEDPLYKSIPFFISSAGYGIYFDNTYRSTFDFGASKQDCLTISAPGGEMICYFIYGPSMPQIIEKYMQLTGSPIMPPVWALGFSQCRGLLTNEQLTRDIAAGYRTRRIPCDIIYQDIGWTNYLQDFNWRQGNYKDPAGMLSDLADNGFKVIVSQDPVISQNNTIQWKEADSMGYLVSDIRTGKAYDMPWPWGGNCGVVDFTNPAVAGWWGDYQQKAIRDGVKGFWTDMGEPAWSNTEDTDRLFMKHHLGMHNEIHNVYGHTWDKVVTEQFEKHNPGQRIFQMTRSAFAGMQRFTFGWSGDAGDGNDVTNGWKRLRYLIPLALSSGMSGIPFWSCDISGYCGDITDYEAMAELYVRWLQFGVFNPISRAHHEGNNAVEPWLFGPDAEEACTNAINTKYTLLPYIYSHARQTFDKGLPLMRPMVMAFPEDKETHNLDTQFMFGSDLLVAPVVHPNAHIAEVYLPEGEWASFNDPFTRYPGNQWIAYPVSLQTIPVFVKAGAVIPMMPVMQYIYEKPDAPVWFTVFPAANGNSSAMLYADDGESNDYKKDIYSTTGVKCSFRNHDIRLLFEKKDFNGGYNSGKRNTGVRIFTQNAPESVTLNGIKAKKLADTRLQESWYTGHNSAAWSYDKKNAILWIRFPETKDTSDITIKFSR</sequence>
<evidence type="ECO:0000256" key="1">
    <source>
        <dbReference type="ARBA" id="ARBA00007806"/>
    </source>
</evidence>
<dbReference type="Gene3D" id="3.20.20.80">
    <property type="entry name" value="Glycosidases"/>
    <property type="match status" value="1"/>
</dbReference>
<dbReference type="STRING" id="1678841.TBC1_111563"/>
<dbReference type="AlphaFoldDB" id="A0A0S7BYU5"/>
<dbReference type="SUPFAM" id="SSF74650">
    <property type="entry name" value="Galactose mutarotase-like"/>
    <property type="match status" value="1"/>
</dbReference>
<dbReference type="InterPro" id="IPR000322">
    <property type="entry name" value="Glyco_hydro_31_TIM"/>
</dbReference>
<feature type="chain" id="PRO_5006633317" evidence="3">
    <location>
        <begin position="20"/>
        <end position="838"/>
    </location>
</feature>
<dbReference type="OrthoDB" id="176168at2"/>
<evidence type="ECO:0000313" key="8">
    <source>
        <dbReference type="EMBL" id="GAP43410.1"/>
    </source>
</evidence>
<evidence type="ECO:0000259" key="4">
    <source>
        <dbReference type="Pfam" id="PF01055"/>
    </source>
</evidence>
<feature type="domain" description="Glycosyl hydrolase family 31 C-terminal" evidence="7">
    <location>
        <begin position="600"/>
        <end position="687"/>
    </location>
</feature>
<keyword evidence="3" id="KW-0732">Signal</keyword>
<evidence type="ECO:0000313" key="9">
    <source>
        <dbReference type="Proteomes" id="UP000053091"/>
    </source>
</evidence>
<dbReference type="PANTHER" id="PTHR43863:SF2">
    <property type="entry name" value="MALTASE-GLUCOAMYLASE"/>
    <property type="match status" value="1"/>
</dbReference>
<evidence type="ECO:0000256" key="3">
    <source>
        <dbReference type="SAM" id="SignalP"/>
    </source>
</evidence>
<name>A0A0S7BYU5_9BACT</name>
<feature type="signal peptide" evidence="3">
    <location>
        <begin position="1"/>
        <end position="19"/>
    </location>
</feature>
<dbReference type="PATRIC" id="fig|1678841.3.peg.1747"/>
<dbReference type="RefSeq" id="WP_082189524.1">
    <property type="nucleotide sequence ID" value="NZ_DF968182.1"/>
</dbReference>
<dbReference type="GO" id="GO:0004553">
    <property type="term" value="F:hydrolase activity, hydrolyzing O-glycosyl compounds"/>
    <property type="evidence" value="ECO:0007669"/>
    <property type="project" value="InterPro"/>
</dbReference>
<dbReference type="SUPFAM" id="SSF51445">
    <property type="entry name" value="(Trans)glycosidases"/>
    <property type="match status" value="1"/>
</dbReference>
<comment type="similarity">
    <text evidence="1 2">Belongs to the glycosyl hydrolase 31 family.</text>
</comment>
<dbReference type="InterPro" id="IPR051816">
    <property type="entry name" value="Glycosyl_Hydrolase_31"/>
</dbReference>
<dbReference type="Pfam" id="PF01055">
    <property type="entry name" value="Glyco_hydro_31_2nd"/>
    <property type="match status" value="1"/>
</dbReference>
<dbReference type="InterPro" id="IPR017853">
    <property type="entry name" value="GH"/>
</dbReference>
<dbReference type="InterPro" id="IPR033403">
    <property type="entry name" value="DUF5110"/>
</dbReference>
<dbReference type="Gene3D" id="2.60.40.1180">
    <property type="entry name" value="Golgi alpha-mannosidase II"/>
    <property type="match status" value="2"/>
</dbReference>
<dbReference type="InterPro" id="IPR048395">
    <property type="entry name" value="Glyco_hydro_31_C"/>
</dbReference>
<accession>A0A0S7BYU5</accession>
<keyword evidence="9" id="KW-1185">Reference proteome</keyword>
<dbReference type="InterPro" id="IPR013780">
    <property type="entry name" value="Glyco_hydro_b"/>
</dbReference>